<keyword evidence="9 13" id="KW-1133">Transmembrane helix</keyword>
<evidence type="ECO:0000256" key="3">
    <source>
        <dbReference type="ARBA" id="ARBA00010199"/>
    </source>
</evidence>
<evidence type="ECO:0000256" key="5">
    <source>
        <dbReference type="ARBA" id="ARBA00022448"/>
    </source>
</evidence>
<feature type="transmembrane region" description="Helical" evidence="13">
    <location>
        <begin position="12"/>
        <end position="30"/>
    </location>
</feature>
<accession>A0A0R1VYY6</accession>
<dbReference type="AlphaFoldDB" id="A0A0R1VYY6"/>
<dbReference type="Pfam" id="PF01554">
    <property type="entry name" value="MatE"/>
    <property type="match status" value="2"/>
</dbReference>
<comment type="caution">
    <text evidence="14">The sequence shown here is derived from an EMBL/GenBank/DDBJ whole genome shotgun (WGS) entry which is preliminary data.</text>
</comment>
<evidence type="ECO:0000256" key="11">
    <source>
        <dbReference type="ARBA" id="ARBA00023136"/>
    </source>
</evidence>
<evidence type="ECO:0000256" key="7">
    <source>
        <dbReference type="ARBA" id="ARBA00022475"/>
    </source>
</evidence>
<dbReference type="RefSeq" id="WP_010623116.1">
    <property type="nucleotide sequence ID" value="NZ_AZGF01000027.1"/>
</dbReference>
<dbReference type="STRING" id="1423807.FD16_GL001183"/>
<dbReference type="GO" id="GO:0015297">
    <property type="term" value="F:antiporter activity"/>
    <property type="evidence" value="ECO:0007669"/>
    <property type="project" value="UniProtKB-KW"/>
</dbReference>
<organism evidence="14 15">
    <name type="scientific">Paucilactobacillus suebicus DSM 5007 = KCTC 3549</name>
    <dbReference type="NCBI Taxonomy" id="1423807"/>
    <lineage>
        <taxon>Bacteria</taxon>
        <taxon>Bacillati</taxon>
        <taxon>Bacillota</taxon>
        <taxon>Bacilli</taxon>
        <taxon>Lactobacillales</taxon>
        <taxon>Lactobacillaceae</taxon>
        <taxon>Paucilactobacillus</taxon>
    </lineage>
</organism>
<dbReference type="Proteomes" id="UP000051820">
    <property type="component" value="Unassembled WGS sequence"/>
</dbReference>
<proteinExistence type="inferred from homology"/>
<comment type="subcellular location">
    <subcellularLocation>
        <location evidence="2">Cell membrane</location>
        <topology evidence="2">Multi-pass membrane protein</topology>
    </subcellularLocation>
</comment>
<evidence type="ECO:0000256" key="9">
    <source>
        <dbReference type="ARBA" id="ARBA00022989"/>
    </source>
</evidence>
<name>A0A0R1VYY6_9LACO</name>
<feature type="transmembrane region" description="Helical" evidence="13">
    <location>
        <begin position="355"/>
        <end position="373"/>
    </location>
</feature>
<feature type="transmembrane region" description="Helical" evidence="13">
    <location>
        <begin position="280"/>
        <end position="297"/>
    </location>
</feature>
<dbReference type="CDD" id="cd13138">
    <property type="entry name" value="MATE_yoeA_like"/>
    <property type="match status" value="1"/>
</dbReference>
<evidence type="ECO:0000256" key="2">
    <source>
        <dbReference type="ARBA" id="ARBA00004651"/>
    </source>
</evidence>
<keyword evidence="11 13" id="KW-0472">Membrane</keyword>
<evidence type="ECO:0000256" key="6">
    <source>
        <dbReference type="ARBA" id="ARBA00022449"/>
    </source>
</evidence>
<evidence type="ECO:0000313" key="14">
    <source>
        <dbReference type="EMBL" id="KRM10581.1"/>
    </source>
</evidence>
<feature type="transmembrane region" description="Helical" evidence="13">
    <location>
        <begin position="56"/>
        <end position="74"/>
    </location>
</feature>
<feature type="transmembrane region" description="Helical" evidence="13">
    <location>
        <begin position="317"/>
        <end position="343"/>
    </location>
</feature>
<feature type="transmembrane region" description="Helical" evidence="13">
    <location>
        <begin position="95"/>
        <end position="113"/>
    </location>
</feature>
<dbReference type="eggNOG" id="COG0534">
    <property type="taxonomic scope" value="Bacteria"/>
</dbReference>
<feature type="transmembrane region" description="Helical" evidence="13">
    <location>
        <begin position="238"/>
        <end position="260"/>
    </location>
</feature>
<dbReference type="PIRSF" id="PIRSF006603">
    <property type="entry name" value="DinF"/>
    <property type="match status" value="1"/>
</dbReference>
<dbReference type="GO" id="GO:0005886">
    <property type="term" value="C:plasma membrane"/>
    <property type="evidence" value="ECO:0007669"/>
    <property type="project" value="UniProtKB-SubCell"/>
</dbReference>
<evidence type="ECO:0000256" key="8">
    <source>
        <dbReference type="ARBA" id="ARBA00022692"/>
    </source>
</evidence>
<dbReference type="NCBIfam" id="TIGR00797">
    <property type="entry name" value="matE"/>
    <property type="match status" value="1"/>
</dbReference>
<feature type="transmembrane region" description="Helical" evidence="13">
    <location>
        <begin position="133"/>
        <end position="151"/>
    </location>
</feature>
<protein>
    <recommendedName>
        <fullName evidence="4">Probable multidrug resistance protein NorM</fullName>
    </recommendedName>
    <alternativeName>
        <fullName evidence="12">Multidrug-efflux transporter</fullName>
    </alternativeName>
</protein>
<dbReference type="OrthoDB" id="9776324at2"/>
<keyword evidence="10" id="KW-0406">Ion transport</keyword>
<dbReference type="PATRIC" id="fig|1423807.3.peg.1204"/>
<keyword evidence="8 13" id="KW-0812">Transmembrane</keyword>
<dbReference type="GO" id="GO:0042910">
    <property type="term" value="F:xenobiotic transmembrane transporter activity"/>
    <property type="evidence" value="ECO:0007669"/>
    <property type="project" value="InterPro"/>
</dbReference>
<sequence length="481" mass="52172">MRDLTQGNPLKLILWFTLPLFIGNLFQQLYNFTDVLIVGQTLGVDALAAVGSTGSLNYLIIGFATGLTAGFSIVTAQRRGSRDYRGVRKSFATSIVMSIFVTIALTAISLIFLDPIMHLMSTPADIYGDARKFISIIFTGIFASMAFNLLSNEIRALGDSKTPLWFLIIGTIVNVALELLFILVFHWGVAGAGWATVISQVISSLLCVIYIYRRIPLLQVHLSDFKGVFKEMAVHARFGFPMAFQSSIIAIGSIFMQSALNGLGTTSVAATTSATKIDQLASLPMMSFGITMATFTAQNIGAGQYERIIKGVRQSLFASVAFSIVVGFLIILFGQHMVMLFIGNQSPAVLKLTQVYFNIVGSSYWILAILFIIRYTLQGLGQSVVPTVAGTAELVMRSFSALVLAANFGYAGACFANPLAWVGSVAVLVGSYVAAIKHLHKLERMKAMVEEADGDEKDHISEIMSGELRAVSGRRTKKVFA</sequence>
<keyword evidence="7" id="KW-1003">Cell membrane</keyword>
<evidence type="ECO:0000256" key="1">
    <source>
        <dbReference type="ARBA" id="ARBA00003408"/>
    </source>
</evidence>
<dbReference type="PANTHER" id="PTHR43298:SF2">
    <property type="entry name" value="FMN_FAD EXPORTER YEEO-RELATED"/>
    <property type="match status" value="1"/>
</dbReference>
<dbReference type="GO" id="GO:0006811">
    <property type="term" value="P:monoatomic ion transport"/>
    <property type="evidence" value="ECO:0007669"/>
    <property type="project" value="UniProtKB-KW"/>
</dbReference>
<evidence type="ECO:0000256" key="12">
    <source>
        <dbReference type="ARBA" id="ARBA00031636"/>
    </source>
</evidence>
<comment type="similarity">
    <text evidence="3">Belongs to the multi antimicrobial extrusion (MATE) (TC 2.A.66.1) family.</text>
</comment>
<comment type="function">
    <text evidence="1">Multidrug efflux pump.</text>
</comment>
<dbReference type="PANTHER" id="PTHR43298">
    <property type="entry name" value="MULTIDRUG RESISTANCE PROTEIN NORM-RELATED"/>
    <property type="match status" value="1"/>
</dbReference>
<feature type="transmembrane region" description="Helical" evidence="13">
    <location>
        <begin position="191"/>
        <end position="212"/>
    </location>
</feature>
<dbReference type="EMBL" id="AZGF01000027">
    <property type="protein sequence ID" value="KRM10581.1"/>
    <property type="molecule type" value="Genomic_DNA"/>
</dbReference>
<evidence type="ECO:0000256" key="10">
    <source>
        <dbReference type="ARBA" id="ARBA00023065"/>
    </source>
</evidence>
<keyword evidence="5" id="KW-0813">Transport</keyword>
<keyword evidence="6" id="KW-0050">Antiport</keyword>
<keyword evidence="15" id="KW-1185">Reference proteome</keyword>
<reference evidence="14 15" key="1">
    <citation type="journal article" date="2015" name="Genome Announc.">
        <title>Expanding the biotechnology potential of lactobacilli through comparative genomics of 213 strains and associated genera.</title>
        <authorList>
            <person name="Sun Z."/>
            <person name="Harris H.M."/>
            <person name="McCann A."/>
            <person name="Guo C."/>
            <person name="Argimon S."/>
            <person name="Zhang W."/>
            <person name="Yang X."/>
            <person name="Jeffery I.B."/>
            <person name="Cooney J.C."/>
            <person name="Kagawa T.F."/>
            <person name="Liu W."/>
            <person name="Song Y."/>
            <person name="Salvetti E."/>
            <person name="Wrobel A."/>
            <person name="Rasinkangas P."/>
            <person name="Parkhill J."/>
            <person name="Rea M.C."/>
            <person name="O'Sullivan O."/>
            <person name="Ritari J."/>
            <person name="Douillard F.P."/>
            <person name="Paul Ross R."/>
            <person name="Yang R."/>
            <person name="Briner A.E."/>
            <person name="Felis G.E."/>
            <person name="de Vos W.M."/>
            <person name="Barrangou R."/>
            <person name="Klaenhammer T.R."/>
            <person name="Caufield P.W."/>
            <person name="Cui Y."/>
            <person name="Zhang H."/>
            <person name="O'Toole P.W."/>
        </authorList>
    </citation>
    <scope>NUCLEOTIDE SEQUENCE [LARGE SCALE GENOMIC DNA]</scope>
    <source>
        <strain evidence="14 15">DSM 5007</strain>
    </source>
</reference>
<dbReference type="InterPro" id="IPR048279">
    <property type="entry name" value="MdtK-like"/>
</dbReference>
<dbReference type="InterPro" id="IPR002528">
    <property type="entry name" value="MATE_fam"/>
</dbReference>
<gene>
    <name evidence="14" type="ORF">FD16_GL001183</name>
</gene>
<evidence type="ECO:0000313" key="15">
    <source>
        <dbReference type="Proteomes" id="UP000051820"/>
    </source>
</evidence>
<feature type="transmembrane region" description="Helical" evidence="13">
    <location>
        <begin position="419"/>
        <end position="436"/>
    </location>
</feature>
<feature type="transmembrane region" description="Helical" evidence="13">
    <location>
        <begin position="394"/>
        <end position="413"/>
    </location>
</feature>
<evidence type="ECO:0000256" key="13">
    <source>
        <dbReference type="SAM" id="Phobius"/>
    </source>
</evidence>
<evidence type="ECO:0000256" key="4">
    <source>
        <dbReference type="ARBA" id="ARBA00020268"/>
    </source>
</evidence>
<dbReference type="InterPro" id="IPR050222">
    <property type="entry name" value="MATE_MdtK"/>
</dbReference>
<feature type="transmembrane region" description="Helical" evidence="13">
    <location>
        <begin position="163"/>
        <end position="185"/>
    </location>
</feature>